<keyword evidence="1" id="KW-0472">Membrane</keyword>
<protein>
    <recommendedName>
        <fullName evidence="4">EF-hand domain-containing protein</fullName>
    </recommendedName>
</protein>
<reference evidence="2 3" key="1">
    <citation type="journal article" date="2021" name="Sci. Rep.">
        <title>The distribution of antibiotic resistance genes in chicken gut microbiota commensals.</title>
        <authorList>
            <person name="Juricova H."/>
            <person name="Matiasovicova J."/>
            <person name="Kubasova T."/>
            <person name="Cejkova D."/>
            <person name="Rychlik I."/>
        </authorList>
    </citation>
    <scope>NUCLEOTIDE SEQUENCE [LARGE SCALE GENOMIC DNA]</scope>
    <source>
        <strain evidence="2 3">An829</strain>
    </source>
</reference>
<feature type="transmembrane region" description="Helical" evidence="1">
    <location>
        <begin position="158"/>
        <end position="177"/>
    </location>
</feature>
<sequence>MRTNDHSRLEPENGDFVRYVEEIARRQQAELMRLRDPASAKALREAMFESPDRDGDGVSLRDLVGALSQKTQKTGSQSSQTGAAVRARQVRSAEAFGRKLGRLFAPRDRRAPSRAEPISRERIARVVFVERFFAGACVLGGIILLTLDVPFFDTNMRAGDILTSFGVFAFFHSLFLAQRR</sequence>
<evidence type="ECO:0000256" key="1">
    <source>
        <dbReference type="SAM" id="Phobius"/>
    </source>
</evidence>
<comment type="caution">
    <text evidence="2">The sequence shown here is derived from an EMBL/GenBank/DDBJ whole genome shotgun (WGS) entry which is preliminary data.</text>
</comment>
<keyword evidence="1" id="KW-0812">Transmembrane</keyword>
<evidence type="ECO:0008006" key="4">
    <source>
        <dbReference type="Google" id="ProtNLM"/>
    </source>
</evidence>
<proteinExistence type="predicted"/>
<dbReference type="EMBL" id="JACJJC010000007">
    <property type="protein sequence ID" value="MBM6704034.1"/>
    <property type="molecule type" value="Genomic_DNA"/>
</dbReference>
<organism evidence="2 3">
    <name type="scientific">Sutterella massiliensis</name>
    <dbReference type="NCBI Taxonomy" id="1816689"/>
    <lineage>
        <taxon>Bacteria</taxon>
        <taxon>Pseudomonadati</taxon>
        <taxon>Pseudomonadota</taxon>
        <taxon>Betaproteobacteria</taxon>
        <taxon>Burkholderiales</taxon>
        <taxon>Sutterellaceae</taxon>
        <taxon>Sutterella</taxon>
    </lineage>
</organism>
<evidence type="ECO:0000313" key="3">
    <source>
        <dbReference type="Proteomes" id="UP000715095"/>
    </source>
</evidence>
<gene>
    <name evidence="2" type="ORF">H6A60_05980</name>
</gene>
<keyword evidence="1" id="KW-1133">Transmembrane helix</keyword>
<keyword evidence="3" id="KW-1185">Reference proteome</keyword>
<dbReference type="RefSeq" id="WP_205102500.1">
    <property type="nucleotide sequence ID" value="NZ_JACJJC010000007.1"/>
</dbReference>
<evidence type="ECO:0000313" key="2">
    <source>
        <dbReference type="EMBL" id="MBM6704034.1"/>
    </source>
</evidence>
<dbReference type="Proteomes" id="UP000715095">
    <property type="component" value="Unassembled WGS sequence"/>
</dbReference>
<feature type="transmembrane region" description="Helical" evidence="1">
    <location>
        <begin position="132"/>
        <end position="152"/>
    </location>
</feature>
<accession>A0ABS2DRV6</accession>
<name>A0ABS2DRV6_9BURK</name>